<evidence type="ECO:0000256" key="1">
    <source>
        <dbReference type="SAM" id="MobiDB-lite"/>
    </source>
</evidence>
<comment type="caution">
    <text evidence="2">The sequence shown here is derived from an EMBL/GenBank/DDBJ whole genome shotgun (WGS) entry which is preliminary data.</text>
</comment>
<protein>
    <submittedName>
        <fullName evidence="2">Uncharacterized protein</fullName>
    </submittedName>
</protein>
<reference evidence="2" key="1">
    <citation type="journal article" date="2022" name="bioRxiv">
        <title>Sequencing and chromosome-scale assembly of the giantPleurodeles waltlgenome.</title>
        <authorList>
            <person name="Brown T."/>
            <person name="Elewa A."/>
            <person name="Iarovenko S."/>
            <person name="Subramanian E."/>
            <person name="Araus A.J."/>
            <person name="Petzold A."/>
            <person name="Susuki M."/>
            <person name="Suzuki K.-i.T."/>
            <person name="Hayashi T."/>
            <person name="Toyoda A."/>
            <person name="Oliveira C."/>
            <person name="Osipova E."/>
            <person name="Leigh N.D."/>
            <person name="Simon A."/>
            <person name="Yun M.H."/>
        </authorList>
    </citation>
    <scope>NUCLEOTIDE SEQUENCE</scope>
    <source>
        <strain evidence="2">20211129_DDA</strain>
        <tissue evidence="2">Liver</tissue>
    </source>
</reference>
<feature type="compositionally biased region" description="Polar residues" evidence="1">
    <location>
        <begin position="40"/>
        <end position="55"/>
    </location>
</feature>
<sequence>MLASRTGGCPKPKQASTSPGCPQLTAAARRVPRGELHMSTEIQAQQATRSSPLSSSHKKQHCGPLRSSARTPPGLSPPPKPACISRVIRPPPATGCADNLQPLLLSAAVRARLGP</sequence>
<accession>A0AAV7X0K1</accession>
<feature type="region of interest" description="Disordered" evidence="1">
    <location>
        <begin position="1"/>
        <end position="98"/>
    </location>
</feature>
<dbReference type="Proteomes" id="UP001066276">
    <property type="component" value="Chromosome 1_1"/>
</dbReference>
<dbReference type="EMBL" id="JANPWB010000001">
    <property type="protein sequence ID" value="KAJ1218984.1"/>
    <property type="molecule type" value="Genomic_DNA"/>
</dbReference>
<dbReference type="AlphaFoldDB" id="A0AAV7X0K1"/>
<proteinExistence type="predicted"/>
<gene>
    <name evidence="2" type="ORF">NDU88_006555</name>
</gene>
<organism evidence="2 3">
    <name type="scientific">Pleurodeles waltl</name>
    <name type="common">Iberian ribbed newt</name>
    <dbReference type="NCBI Taxonomy" id="8319"/>
    <lineage>
        <taxon>Eukaryota</taxon>
        <taxon>Metazoa</taxon>
        <taxon>Chordata</taxon>
        <taxon>Craniata</taxon>
        <taxon>Vertebrata</taxon>
        <taxon>Euteleostomi</taxon>
        <taxon>Amphibia</taxon>
        <taxon>Batrachia</taxon>
        <taxon>Caudata</taxon>
        <taxon>Salamandroidea</taxon>
        <taxon>Salamandridae</taxon>
        <taxon>Pleurodelinae</taxon>
        <taxon>Pleurodeles</taxon>
    </lineage>
</organism>
<name>A0AAV7X0K1_PLEWA</name>
<keyword evidence="3" id="KW-1185">Reference proteome</keyword>
<evidence type="ECO:0000313" key="3">
    <source>
        <dbReference type="Proteomes" id="UP001066276"/>
    </source>
</evidence>
<evidence type="ECO:0000313" key="2">
    <source>
        <dbReference type="EMBL" id="KAJ1218984.1"/>
    </source>
</evidence>